<name>A0ABU8JAR0_9GAMM</name>
<keyword evidence="2" id="KW-1185">Reference proteome</keyword>
<comment type="caution">
    <text evidence="1">The sequence shown here is derived from an EMBL/GenBank/DDBJ whole genome shotgun (WGS) entry which is preliminary data.</text>
</comment>
<proteinExistence type="predicted"/>
<dbReference type="RefSeq" id="WP_336806908.1">
    <property type="nucleotide sequence ID" value="NZ_JBBBNY010000003.1"/>
</dbReference>
<evidence type="ECO:0000313" key="2">
    <source>
        <dbReference type="Proteomes" id="UP001381174"/>
    </source>
</evidence>
<reference evidence="1 2" key="1">
    <citation type="journal article" date="2014" name="Int. J. Syst. Evol. Microbiol.">
        <title>Fulvimonas yonginensis sp. nov., isolated from greenhouse soil, and emended description of the genus Fulvimonas.</title>
        <authorList>
            <person name="Ahn J.H."/>
            <person name="Kim S.J."/>
            <person name="Weon H.Y."/>
            <person name="Hong S.B."/>
            <person name="Seok S.J."/>
            <person name="Kwon S.W."/>
        </authorList>
    </citation>
    <scope>NUCLEOTIDE SEQUENCE [LARGE SCALE GENOMIC DNA]</scope>
    <source>
        <strain evidence="1 2">KACC 16952</strain>
    </source>
</reference>
<evidence type="ECO:0000313" key="1">
    <source>
        <dbReference type="EMBL" id="MEI7036288.1"/>
    </source>
</evidence>
<protein>
    <recommendedName>
        <fullName evidence="3">Pyocin activator protein PrtN</fullName>
    </recommendedName>
</protein>
<dbReference type="EMBL" id="JBBBNY010000003">
    <property type="protein sequence ID" value="MEI7036288.1"/>
    <property type="molecule type" value="Genomic_DNA"/>
</dbReference>
<dbReference type="Proteomes" id="UP001381174">
    <property type="component" value="Unassembled WGS sequence"/>
</dbReference>
<organism evidence="1 2">
    <name type="scientific">Fulvimonas yonginensis</name>
    <dbReference type="NCBI Taxonomy" id="1495200"/>
    <lineage>
        <taxon>Bacteria</taxon>
        <taxon>Pseudomonadati</taxon>
        <taxon>Pseudomonadota</taxon>
        <taxon>Gammaproteobacteria</taxon>
        <taxon>Lysobacterales</taxon>
        <taxon>Rhodanobacteraceae</taxon>
        <taxon>Fulvimonas</taxon>
    </lineage>
</organism>
<sequence length="99" mass="10726">MTEPMAAPHSPTLTDLLERDLLMRFGTPLIGGEELRAALGYPTAEALRQAISRGTVPVPVFAVPHRRGKFALIRDIAAWLAALRQGAVDPADAQEVPMR</sequence>
<evidence type="ECO:0008006" key="3">
    <source>
        <dbReference type="Google" id="ProtNLM"/>
    </source>
</evidence>
<gene>
    <name evidence="1" type="ORF">WAT24_05915</name>
</gene>
<accession>A0ABU8JAR0</accession>